<evidence type="ECO:0000313" key="4">
    <source>
        <dbReference type="Proteomes" id="UP001637996"/>
    </source>
</evidence>
<dbReference type="RefSeq" id="WP_410031018.1">
    <property type="nucleotide sequence ID" value="NZ_JBGMEI010000003.1"/>
</dbReference>
<dbReference type="EMBL" id="JBGMEI010000003">
    <property type="protein sequence ID" value="MFO3665309.1"/>
    <property type="molecule type" value="Genomic_DNA"/>
</dbReference>
<sequence length="204" mass="23098">MKFRKMKSTMLAALMFTSFTACANNENPADTNSPENQAQQQAESTEEDTQNTDQNPEEITDNEKSSDENTEVNIPEAVNLTDDGSYTTSLIPGREGEREADGSWANVYDMEIQGNNLIVKGSMDYAEPMRSEEGTIPIDNQISVFKINDNSNFFSRIGREDISEHSPEDFIKYYNENKDEQEALFIEVREGLLYELMMVSGEKN</sequence>
<keyword evidence="4" id="KW-1185">Reference proteome</keyword>
<feature type="compositionally biased region" description="Acidic residues" evidence="1">
    <location>
        <begin position="44"/>
        <end position="60"/>
    </location>
</feature>
<reference evidence="3 4" key="1">
    <citation type="journal article" date="2025" name="Anaerobe">
        <title>Description of Anaerococcus kampingiae sp. nov., Anaerococcus groningensis sp. nov., Anaerococcus martiniensis sp. nov., and Anaerococcus cruorum sp. nov., isolated from human clinical specimens.</title>
        <authorList>
            <person name="Boiten K.E."/>
            <person name="Meijer J."/>
            <person name="van Wezel E.M."/>
            <person name="Veloo A.C.M."/>
        </authorList>
    </citation>
    <scope>NUCLEOTIDE SEQUENCE [LARGE SCALE GENOMIC DNA]</scope>
    <source>
        <strain evidence="3 4">ENR0831</strain>
    </source>
</reference>
<protein>
    <recommendedName>
        <fullName evidence="5">Lipoprotein</fullName>
    </recommendedName>
</protein>
<feature type="compositionally biased region" description="Polar residues" evidence="1">
    <location>
        <begin position="23"/>
        <end position="43"/>
    </location>
</feature>
<evidence type="ECO:0000256" key="1">
    <source>
        <dbReference type="SAM" id="MobiDB-lite"/>
    </source>
</evidence>
<dbReference type="Proteomes" id="UP001637996">
    <property type="component" value="Unassembled WGS sequence"/>
</dbReference>
<accession>A0ABW9M7K9</accession>
<feature type="chain" id="PRO_5046049463" description="Lipoprotein" evidence="2">
    <location>
        <begin position="24"/>
        <end position="204"/>
    </location>
</feature>
<name>A0ABW9M7K9_9FIRM</name>
<evidence type="ECO:0008006" key="5">
    <source>
        <dbReference type="Google" id="ProtNLM"/>
    </source>
</evidence>
<keyword evidence="2" id="KW-0732">Signal</keyword>
<comment type="caution">
    <text evidence="3">The sequence shown here is derived from an EMBL/GenBank/DDBJ whole genome shotgun (WGS) entry which is preliminary data.</text>
</comment>
<evidence type="ECO:0000313" key="3">
    <source>
        <dbReference type="EMBL" id="MFO3665309.1"/>
    </source>
</evidence>
<dbReference type="PROSITE" id="PS51257">
    <property type="entry name" value="PROKAR_LIPOPROTEIN"/>
    <property type="match status" value="1"/>
</dbReference>
<evidence type="ECO:0000256" key="2">
    <source>
        <dbReference type="SAM" id="SignalP"/>
    </source>
</evidence>
<feature type="signal peptide" evidence="2">
    <location>
        <begin position="1"/>
        <end position="23"/>
    </location>
</feature>
<proteinExistence type="predicted"/>
<gene>
    <name evidence="3" type="ORF">ACCQ41_03455</name>
</gene>
<organism evidence="3 4">
    <name type="scientific">Anaerococcus martiniensis</name>
    <dbReference type="NCBI Taxonomy" id="3115615"/>
    <lineage>
        <taxon>Bacteria</taxon>
        <taxon>Bacillati</taxon>
        <taxon>Bacillota</taxon>
        <taxon>Tissierellia</taxon>
        <taxon>Tissierellales</taxon>
        <taxon>Peptoniphilaceae</taxon>
        <taxon>Anaerococcus</taxon>
    </lineage>
</organism>
<feature type="region of interest" description="Disordered" evidence="1">
    <location>
        <begin position="23"/>
        <end position="100"/>
    </location>
</feature>